<dbReference type="AlphaFoldDB" id="A0AAV2RAM2"/>
<organism evidence="2 3">
    <name type="scientific">Meganyctiphanes norvegica</name>
    <name type="common">Northern krill</name>
    <name type="synonym">Thysanopoda norvegica</name>
    <dbReference type="NCBI Taxonomy" id="48144"/>
    <lineage>
        <taxon>Eukaryota</taxon>
        <taxon>Metazoa</taxon>
        <taxon>Ecdysozoa</taxon>
        <taxon>Arthropoda</taxon>
        <taxon>Crustacea</taxon>
        <taxon>Multicrustacea</taxon>
        <taxon>Malacostraca</taxon>
        <taxon>Eumalacostraca</taxon>
        <taxon>Eucarida</taxon>
        <taxon>Euphausiacea</taxon>
        <taxon>Euphausiidae</taxon>
        <taxon>Meganyctiphanes</taxon>
    </lineage>
</organism>
<evidence type="ECO:0000259" key="1">
    <source>
        <dbReference type="PROSITE" id="PS50053"/>
    </source>
</evidence>
<dbReference type="SUPFAM" id="SSF54236">
    <property type="entry name" value="Ubiquitin-like"/>
    <property type="match status" value="1"/>
</dbReference>
<dbReference type="InterPro" id="IPR029071">
    <property type="entry name" value="Ubiquitin-like_domsf"/>
</dbReference>
<sequence>MFGSDLKRRKPFYQIIHVHYKEKVTMFITVCSDYSIGTIKRIIQKEIGIPWECQKLFNGREHLANNAWYLEDYDINNNSTISIEECNDCEAGAFLAAHLNIINNEIEGRNEVKITV</sequence>
<dbReference type="PROSITE" id="PS50053">
    <property type="entry name" value="UBIQUITIN_2"/>
    <property type="match status" value="1"/>
</dbReference>
<dbReference type="CDD" id="cd17039">
    <property type="entry name" value="Ubl_ubiquitin_like"/>
    <property type="match status" value="1"/>
</dbReference>
<keyword evidence="3" id="KW-1185">Reference proteome</keyword>
<dbReference type="Gene3D" id="3.10.20.90">
    <property type="entry name" value="Phosphatidylinositol 3-kinase Catalytic Subunit, Chain A, domain 1"/>
    <property type="match status" value="1"/>
</dbReference>
<gene>
    <name evidence="2" type="ORF">MNOR_LOCUS21946</name>
</gene>
<accession>A0AAV2RAM2</accession>
<proteinExistence type="predicted"/>
<dbReference type="InterPro" id="IPR000626">
    <property type="entry name" value="Ubiquitin-like_dom"/>
</dbReference>
<reference evidence="2 3" key="1">
    <citation type="submission" date="2024-05" db="EMBL/GenBank/DDBJ databases">
        <authorList>
            <person name="Wallberg A."/>
        </authorList>
    </citation>
    <scope>NUCLEOTIDE SEQUENCE [LARGE SCALE GENOMIC DNA]</scope>
</reference>
<feature type="domain" description="Ubiquitin-like" evidence="1">
    <location>
        <begin position="16"/>
        <end position="83"/>
    </location>
</feature>
<protein>
    <recommendedName>
        <fullName evidence="1">Ubiquitin-like domain-containing protein</fullName>
    </recommendedName>
</protein>
<comment type="caution">
    <text evidence="2">The sequence shown here is derived from an EMBL/GenBank/DDBJ whole genome shotgun (WGS) entry which is preliminary data.</text>
</comment>
<name>A0AAV2RAM2_MEGNR</name>
<dbReference type="EMBL" id="CAXKWB010018061">
    <property type="protein sequence ID" value="CAL4120169.1"/>
    <property type="molecule type" value="Genomic_DNA"/>
</dbReference>
<evidence type="ECO:0000313" key="3">
    <source>
        <dbReference type="Proteomes" id="UP001497623"/>
    </source>
</evidence>
<dbReference type="Proteomes" id="UP001497623">
    <property type="component" value="Unassembled WGS sequence"/>
</dbReference>
<feature type="non-terminal residue" evidence="2">
    <location>
        <position position="116"/>
    </location>
</feature>
<evidence type="ECO:0000313" key="2">
    <source>
        <dbReference type="EMBL" id="CAL4120169.1"/>
    </source>
</evidence>